<evidence type="ECO:0000313" key="2">
    <source>
        <dbReference type="EMBL" id="KRR03081.1"/>
    </source>
</evidence>
<keyword evidence="3" id="KW-1185">Reference proteome</keyword>
<dbReference type="EMBL" id="LLXX01000143">
    <property type="protein sequence ID" value="KRR03081.1"/>
    <property type="molecule type" value="Genomic_DNA"/>
</dbReference>
<sequence length="147" mass="16762">MRKSVPVEQHIDSYLPERIATILVRSQHAGLVSKELSTRINYLLEIASLHTRNELLGQPGLGRLSVQRVEKWMTFHGRRLRRSEESLDSVICRFGFRQAFIEERAGRAAPASVISPEDRDKVLRGLGSYGTRDQQRSDRRMAMSQSG</sequence>
<name>A0A0R3M7I0_9BRAD</name>
<gene>
    <name evidence="2" type="ORF">CP49_03785</name>
</gene>
<dbReference type="Proteomes" id="UP000051913">
    <property type="component" value="Unassembled WGS sequence"/>
</dbReference>
<organism evidence="2 3">
    <name type="scientific">Bradyrhizobium valentinum</name>
    <dbReference type="NCBI Taxonomy" id="1518501"/>
    <lineage>
        <taxon>Bacteria</taxon>
        <taxon>Pseudomonadati</taxon>
        <taxon>Pseudomonadota</taxon>
        <taxon>Alphaproteobacteria</taxon>
        <taxon>Hyphomicrobiales</taxon>
        <taxon>Nitrobacteraceae</taxon>
        <taxon>Bradyrhizobium</taxon>
    </lineage>
</organism>
<comment type="caution">
    <text evidence="2">The sequence shown here is derived from an EMBL/GenBank/DDBJ whole genome shotgun (WGS) entry which is preliminary data.</text>
</comment>
<reference evidence="2 3" key="1">
    <citation type="submission" date="2014-03" db="EMBL/GenBank/DDBJ databases">
        <title>Bradyrhizobium valentinum sp. nov., isolated from effective nodules of Lupinus mariae-josephae, a lupine endemic of basic-lime soils in Eastern Spain.</title>
        <authorList>
            <person name="Duran D."/>
            <person name="Rey L."/>
            <person name="Navarro A."/>
            <person name="Busquets A."/>
            <person name="Imperial J."/>
            <person name="Ruiz-Argueso T."/>
        </authorList>
    </citation>
    <scope>NUCLEOTIDE SEQUENCE [LARGE SCALE GENOMIC DNA]</scope>
    <source>
        <strain evidence="2 3">LmjM3</strain>
    </source>
</reference>
<dbReference type="AlphaFoldDB" id="A0A0R3M7I0"/>
<evidence type="ECO:0000256" key="1">
    <source>
        <dbReference type="SAM" id="MobiDB-lite"/>
    </source>
</evidence>
<proteinExistence type="predicted"/>
<dbReference type="RefSeq" id="WP_057852849.1">
    <property type="nucleotide sequence ID" value="NZ_LLXX01000143.1"/>
</dbReference>
<feature type="region of interest" description="Disordered" evidence="1">
    <location>
        <begin position="124"/>
        <end position="147"/>
    </location>
</feature>
<protein>
    <submittedName>
        <fullName evidence="2">Uncharacterized protein</fullName>
    </submittedName>
</protein>
<accession>A0A0R3M7I0</accession>
<evidence type="ECO:0000313" key="3">
    <source>
        <dbReference type="Proteomes" id="UP000051913"/>
    </source>
</evidence>